<evidence type="ECO:0000313" key="2">
    <source>
        <dbReference type="EMBL" id="CAH9139919.1"/>
    </source>
</evidence>
<evidence type="ECO:0000313" key="3">
    <source>
        <dbReference type="Proteomes" id="UP001152523"/>
    </source>
</evidence>
<dbReference type="EMBL" id="CAMAPF010001020">
    <property type="protein sequence ID" value="CAH9139919.1"/>
    <property type="molecule type" value="Genomic_DNA"/>
</dbReference>
<dbReference type="AlphaFoldDB" id="A0AAV0DM48"/>
<reference evidence="1" key="1">
    <citation type="submission" date="2022-07" db="EMBL/GenBank/DDBJ databases">
        <authorList>
            <person name="Macas J."/>
            <person name="Novak P."/>
            <person name="Neumann P."/>
        </authorList>
    </citation>
    <scope>NUCLEOTIDE SEQUENCE</scope>
</reference>
<proteinExistence type="predicted"/>
<organism evidence="1 3">
    <name type="scientific">Cuscuta epithymum</name>
    <dbReference type="NCBI Taxonomy" id="186058"/>
    <lineage>
        <taxon>Eukaryota</taxon>
        <taxon>Viridiplantae</taxon>
        <taxon>Streptophyta</taxon>
        <taxon>Embryophyta</taxon>
        <taxon>Tracheophyta</taxon>
        <taxon>Spermatophyta</taxon>
        <taxon>Magnoliopsida</taxon>
        <taxon>eudicotyledons</taxon>
        <taxon>Gunneridae</taxon>
        <taxon>Pentapetalae</taxon>
        <taxon>asterids</taxon>
        <taxon>lamiids</taxon>
        <taxon>Solanales</taxon>
        <taxon>Convolvulaceae</taxon>
        <taxon>Cuscuteae</taxon>
        <taxon>Cuscuta</taxon>
        <taxon>Cuscuta subgen. Cuscuta</taxon>
    </lineage>
</organism>
<keyword evidence="3" id="KW-1185">Reference proteome</keyword>
<sequence length="124" mass="14648">MLQLSIHTKYIAVMHSHDREDKLHQNNHFHNSQCNNSVLFYCFQPKLNFFHKEGVSIVSTQSQVCLCVKLQHDSKIVIPNCNLHALRIDEHMEIHLKKFHRNCNSKIKQQLVFFTSAYLHSARH</sequence>
<protein>
    <submittedName>
        <fullName evidence="1">Uncharacterized protein</fullName>
    </submittedName>
</protein>
<dbReference type="Proteomes" id="UP001152523">
    <property type="component" value="Unassembled WGS sequence"/>
</dbReference>
<gene>
    <name evidence="1" type="ORF">CEPIT_LOCUS16870</name>
    <name evidence="2" type="ORF">CEPIT_LOCUS37947</name>
</gene>
<dbReference type="EMBL" id="CAMAPF010000128">
    <property type="protein sequence ID" value="CAH9104690.1"/>
    <property type="molecule type" value="Genomic_DNA"/>
</dbReference>
<evidence type="ECO:0000313" key="1">
    <source>
        <dbReference type="EMBL" id="CAH9104690.1"/>
    </source>
</evidence>
<name>A0AAV0DM48_9ASTE</name>
<comment type="caution">
    <text evidence="1">The sequence shown here is derived from an EMBL/GenBank/DDBJ whole genome shotgun (WGS) entry which is preliminary data.</text>
</comment>
<accession>A0AAV0DM48</accession>